<protein>
    <submittedName>
        <fullName evidence="1">Uncharacterized protein</fullName>
    </submittedName>
</protein>
<name>A0AAW0B6T1_9AGAR</name>
<evidence type="ECO:0000313" key="3">
    <source>
        <dbReference type="Proteomes" id="UP001362999"/>
    </source>
</evidence>
<reference evidence="1 3" key="1">
    <citation type="journal article" date="2024" name="J Genomics">
        <title>Draft genome sequencing and assembly of Favolaschia claudopus CIRM-BRFM 2984 isolated from oak limbs.</title>
        <authorList>
            <person name="Navarro D."/>
            <person name="Drula E."/>
            <person name="Chaduli D."/>
            <person name="Cazenave R."/>
            <person name="Ahrendt S."/>
            <person name="Wang J."/>
            <person name="Lipzen A."/>
            <person name="Daum C."/>
            <person name="Barry K."/>
            <person name="Grigoriev I.V."/>
            <person name="Favel A."/>
            <person name="Rosso M.N."/>
            <person name="Martin F."/>
        </authorList>
    </citation>
    <scope>NUCLEOTIDE SEQUENCE [LARGE SCALE GENOMIC DNA]</scope>
    <source>
        <strain evidence="1 3">CIRM-BRFM 2984</strain>
    </source>
</reference>
<sequence length="222" mass="25854">MDRIDETQETIARIRMNIDNYDKSLEAHDGDNTVDETPVDAQNSAHWAFGAPVPGHLLNSHALQELNRESPLFRDFDYRLRQFISESFPDEHIEFEDTIMIRRFKCVYLEYQSLEDWRGARDILRFNPYFQKEARYDSVIVNMTDPGLRFARPRVLLRCTLPNGRKIDVALVRMFTGSRWKSRTRWTGCQIRDESKKDSLLSMEHAVRGALMAPVSGASNKP</sequence>
<dbReference type="EMBL" id="JAWWNJ010000038">
    <property type="protein sequence ID" value="KAK7021565.1"/>
    <property type="molecule type" value="Genomic_DNA"/>
</dbReference>
<dbReference type="Proteomes" id="UP001362999">
    <property type="component" value="Unassembled WGS sequence"/>
</dbReference>
<keyword evidence="3" id="KW-1185">Reference proteome</keyword>
<accession>A0AAW0B6T1</accession>
<evidence type="ECO:0000313" key="2">
    <source>
        <dbReference type="EMBL" id="KAK7059478.1"/>
    </source>
</evidence>
<proteinExistence type="predicted"/>
<dbReference type="AlphaFoldDB" id="A0AAW0B6T1"/>
<gene>
    <name evidence="2" type="ORF">R3P38DRAFT_3303397</name>
    <name evidence="1" type="ORF">R3P38DRAFT_3317766</name>
</gene>
<dbReference type="EMBL" id="JAWWNJ010000003">
    <property type="protein sequence ID" value="KAK7059478.1"/>
    <property type="molecule type" value="Genomic_DNA"/>
</dbReference>
<evidence type="ECO:0000313" key="1">
    <source>
        <dbReference type="EMBL" id="KAK7021565.1"/>
    </source>
</evidence>
<organism evidence="1 3">
    <name type="scientific">Favolaschia claudopus</name>
    <dbReference type="NCBI Taxonomy" id="2862362"/>
    <lineage>
        <taxon>Eukaryota</taxon>
        <taxon>Fungi</taxon>
        <taxon>Dikarya</taxon>
        <taxon>Basidiomycota</taxon>
        <taxon>Agaricomycotina</taxon>
        <taxon>Agaricomycetes</taxon>
        <taxon>Agaricomycetidae</taxon>
        <taxon>Agaricales</taxon>
        <taxon>Marasmiineae</taxon>
        <taxon>Mycenaceae</taxon>
        <taxon>Favolaschia</taxon>
    </lineage>
</organism>
<comment type="caution">
    <text evidence="1">The sequence shown here is derived from an EMBL/GenBank/DDBJ whole genome shotgun (WGS) entry which is preliminary data.</text>
</comment>